<dbReference type="PATRIC" id="fig|171383.3.peg.4556"/>
<gene>
    <name evidence="2" type="ORF">AKJ31_22320</name>
</gene>
<evidence type="ECO:0000313" key="3">
    <source>
        <dbReference type="Proteomes" id="UP000037530"/>
    </source>
</evidence>
<comment type="caution">
    <text evidence="2">The sequence shown here is derived from an EMBL/GenBank/DDBJ whole genome shotgun (WGS) entry which is preliminary data.</text>
</comment>
<protein>
    <submittedName>
        <fullName evidence="2">Uncharacterized protein</fullName>
    </submittedName>
</protein>
<dbReference type="RefSeq" id="WP_211263076.1">
    <property type="nucleotide sequence ID" value="NZ_LHPI01000075.1"/>
</dbReference>
<feature type="compositionally biased region" description="Low complexity" evidence="1">
    <location>
        <begin position="27"/>
        <end position="44"/>
    </location>
</feature>
<evidence type="ECO:0000256" key="1">
    <source>
        <dbReference type="SAM" id="MobiDB-lite"/>
    </source>
</evidence>
<proteinExistence type="predicted"/>
<evidence type="ECO:0000313" key="2">
    <source>
        <dbReference type="EMBL" id="KOO02642.1"/>
    </source>
</evidence>
<feature type="region of interest" description="Disordered" evidence="1">
    <location>
        <begin position="1"/>
        <end position="82"/>
    </location>
</feature>
<accession>A0A0M0HLH8</accession>
<dbReference type="AlphaFoldDB" id="A0A0M0HLH8"/>
<dbReference type="EMBL" id="LHPI01000075">
    <property type="protein sequence ID" value="KOO02642.1"/>
    <property type="molecule type" value="Genomic_DNA"/>
</dbReference>
<dbReference type="Proteomes" id="UP000037530">
    <property type="component" value="Unassembled WGS sequence"/>
</dbReference>
<sequence>VRPRKVTAQIPDTSSNGDNAPVGNGDQGATTPANAGNAAQGQGADTKPSSNGDNAPAGNGDQGTTTSANAVNAEQGQGADTI</sequence>
<keyword evidence="3" id="KW-1185">Reference proteome</keyword>
<name>A0A0M0HLH8_9VIBR</name>
<feature type="compositionally biased region" description="Polar residues" evidence="1">
    <location>
        <begin position="62"/>
        <end position="82"/>
    </location>
</feature>
<feature type="non-terminal residue" evidence="2">
    <location>
        <position position="82"/>
    </location>
</feature>
<organism evidence="2 3">
    <name type="scientific">Vibrio hepatarius</name>
    <dbReference type="NCBI Taxonomy" id="171383"/>
    <lineage>
        <taxon>Bacteria</taxon>
        <taxon>Pseudomonadati</taxon>
        <taxon>Pseudomonadota</taxon>
        <taxon>Gammaproteobacteria</taxon>
        <taxon>Vibrionales</taxon>
        <taxon>Vibrionaceae</taxon>
        <taxon>Vibrio</taxon>
        <taxon>Vibrio oreintalis group</taxon>
    </lineage>
</organism>
<reference evidence="3" key="1">
    <citation type="submission" date="2015-08" db="EMBL/GenBank/DDBJ databases">
        <title>Vibrio galatheae sp. nov., a novel member of the Vibrionaceae family isolated from the Solomon Islands.</title>
        <authorList>
            <person name="Giubergia S."/>
            <person name="Machado H."/>
            <person name="Mateiu R.V."/>
            <person name="Gram L."/>
        </authorList>
    </citation>
    <scope>NUCLEOTIDE SEQUENCE [LARGE SCALE GENOMIC DNA]</scope>
    <source>
        <strain evidence="3">DSM 19134</strain>
    </source>
</reference>
<feature type="non-terminal residue" evidence="2">
    <location>
        <position position="1"/>
    </location>
</feature>